<dbReference type="AlphaFoldDB" id="A0A845QKF9"/>
<dbReference type="Gene3D" id="3.40.50.1110">
    <property type="entry name" value="SGNH hydrolase"/>
    <property type="match status" value="1"/>
</dbReference>
<organism evidence="1 2">
    <name type="scientific">Anaerotruncus colihominis</name>
    <dbReference type="NCBI Taxonomy" id="169435"/>
    <lineage>
        <taxon>Bacteria</taxon>
        <taxon>Bacillati</taxon>
        <taxon>Bacillota</taxon>
        <taxon>Clostridia</taxon>
        <taxon>Eubacteriales</taxon>
        <taxon>Oscillospiraceae</taxon>
        <taxon>Anaerotruncus</taxon>
    </lineage>
</organism>
<dbReference type="InterPro" id="IPR036514">
    <property type="entry name" value="SGNH_hydro_sf"/>
</dbReference>
<evidence type="ECO:0008006" key="3">
    <source>
        <dbReference type="Google" id="ProtNLM"/>
    </source>
</evidence>
<dbReference type="EMBL" id="QXWK01000010">
    <property type="protein sequence ID" value="NBH61243.1"/>
    <property type="molecule type" value="Genomic_DNA"/>
</dbReference>
<evidence type="ECO:0000313" key="2">
    <source>
        <dbReference type="Proteomes" id="UP000446866"/>
    </source>
</evidence>
<proteinExistence type="predicted"/>
<name>A0A845QKF9_9FIRM</name>
<comment type="caution">
    <text evidence="1">The sequence shown here is derived from an EMBL/GenBank/DDBJ whole genome shotgun (WGS) entry which is preliminary data.</text>
</comment>
<dbReference type="SUPFAM" id="SSF52266">
    <property type="entry name" value="SGNH hydrolase"/>
    <property type="match status" value="1"/>
</dbReference>
<protein>
    <recommendedName>
        <fullName evidence="3">SGNH hydrolase-type esterase domain-containing protein</fullName>
    </recommendedName>
</protein>
<gene>
    <name evidence="1" type="ORF">D0435_06210</name>
</gene>
<keyword evidence="2" id="KW-1185">Reference proteome</keyword>
<dbReference type="Proteomes" id="UP000446866">
    <property type="component" value="Unassembled WGS sequence"/>
</dbReference>
<evidence type="ECO:0000313" key="1">
    <source>
        <dbReference type="EMBL" id="NBH61243.1"/>
    </source>
</evidence>
<reference evidence="1 2" key="1">
    <citation type="submission" date="2018-08" db="EMBL/GenBank/DDBJ databases">
        <title>Murine metabolic-syndrome-specific gut microbial biobank.</title>
        <authorList>
            <person name="Liu C."/>
        </authorList>
    </citation>
    <scope>NUCLEOTIDE SEQUENCE [LARGE SCALE GENOMIC DNA]</scope>
    <source>
        <strain evidence="1 2">28</strain>
    </source>
</reference>
<accession>A0A845QKF9</accession>
<dbReference type="RefSeq" id="WP_160201526.1">
    <property type="nucleotide sequence ID" value="NZ_QXWK01000010.1"/>
</dbReference>
<sequence>MAKEDARYTGSFFNSYTNTRMKLYRHCVPLDNDAEKIAEIYGYSLEEVERIFSEMDRILQDEVELLKEEFGEKLYEKLKNRPASFVFIGDQMTSECLSYYNILKRLFAEFPEIKLSIAGNTGDTSNQSLQYIYGLAVSQEPTVTSILIGTNDAFCGKDAFVKTISSREEFRDNVDYLTKVMLHTGSKVILNTLPPVEQKAAEHAYAHMNWTISNDEIEIRNRLIYQIAEKNQCALNDIAAVLREIEKPVVLDGNGVLLTEKAQFAIARGFIKVLLAQL</sequence>